<name>A0A9X2VZ48_9SPHN</name>
<evidence type="ECO:0000256" key="1">
    <source>
        <dbReference type="ARBA" id="ARBA00007274"/>
    </source>
</evidence>
<keyword evidence="2" id="KW-0808">Transferase</keyword>
<reference evidence="5" key="1">
    <citation type="submission" date="2022-09" db="EMBL/GenBank/DDBJ databases">
        <title>The genome sequence of Tsuneonella sp. YG55.</title>
        <authorList>
            <person name="Liu Y."/>
        </authorList>
    </citation>
    <scope>NUCLEOTIDE SEQUENCE</scope>
    <source>
        <strain evidence="5">YG55</strain>
    </source>
</reference>
<dbReference type="InterPro" id="IPR011004">
    <property type="entry name" value="Trimer_LpxA-like_sf"/>
</dbReference>
<dbReference type="InterPro" id="IPR050179">
    <property type="entry name" value="Trans_hexapeptide_repeat"/>
</dbReference>
<evidence type="ECO:0000256" key="4">
    <source>
        <dbReference type="ARBA" id="ARBA00023315"/>
    </source>
</evidence>
<evidence type="ECO:0000313" key="6">
    <source>
        <dbReference type="Proteomes" id="UP001142648"/>
    </source>
</evidence>
<dbReference type="CDD" id="cd03358">
    <property type="entry name" value="LbH_WxcM_N_like"/>
    <property type="match status" value="1"/>
</dbReference>
<dbReference type="SUPFAM" id="SSF51161">
    <property type="entry name" value="Trimeric LpxA-like enzymes"/>
    <property type="match status" value="1"/>
</dbReference>
<gene>
    <name evidence="5" type="ORF">N0B51_02250</name>
</gene>
<evidence type="ECO:0000313" key="5">
    <source>
        <dbReference type="EMBL" id="MCT2557797.1"/>
    </source>
</evidence>
<comment type="caution">
    <text evidence="5">The sequence shown here is derived from an EMBL/GenBank/DDBJ whole genome shotgun (WGS) entry which is preliminary data.</text>
</comment>
<dbReference type="Pfam" id="PF00132">
    <property type="entry name" value="Hexapep"/>
    <property type="match status" value="1"/>
</dbReference>
<keyword evidence="4" id="KW-0012">Acyltransferase</keyword>
<proteinExistence type="inferred from homology"/>
<keyword evidence="3" id="KW-0677">Repeat</keyword>
<dbReference type="Pfam" id="PF14602">
    <property type="entry name" value="Hexapep_2"/>
    <property type="match status" value="1"/>
</dbReference>
<keyword evidence="6" id="KW-1185">Reference proteome</keyword>
<evidence type="ECO:0000256" key="3">
    <source>
        <dbReference type="ARBA" id="ARBA00022737"/>
    </source>
</evidence>
<dbReference type="PROSITE" id="PS00101">
    <property type="entry name" value="HEXAPEP_TRANSFERASES"/>
    <property type="match status" value="1"/>
</dbReference>
<dbReference type="Proteomes" id="UP001142648">
    <property type="component" value="Unassembled WGS sequence"/>
</dbReference>
<comment type="similarity">
    <text evidence="1">Belongs to the transferase hexapeptide repeat family.</text>
</comment>
<dbReference type="AlphaFoldDB" id="A0A9X2VZ48"/>
<dbReference type="PANTHER" id="PTHR43300:SF4">
    <property type="entry name" value="ACYL-[ACYL-CARRIER-PROTEIN]--UDP-N-ACETYLGLUCOSAMINE O-ACYLTRANSFERASE"/>
    <property type="match status" value="1"/>
</dbReference>
<accession>A0A9X2VZ48</accession>
<evidence type="ECO:0000256" key="2">
    <source>
        <dbReference type="ARBA" id="ARBA00022679"/>
    </source>
</evidence>
<dbReference type="InterPro" id="IPR018357">
    <property type="entry name" value="Hexapep_transf_CS"/>
</dbReference>
<dbReference type="InterPro" id="IPR001451">
    <property type="entry name" value="Hexapep"/>
</dbReference>
<organism evidence="5 6">
    <name type="scientific">Tsuneonella litorea</name>
    <dbReference type="NCBI Taxonomy" id="2976475"/>
    <lineage>
        <taxon>Bacteria</taxon>
        <taxon>Pseudomonadati</taxon>
        <taxon>Pseudomonadota</taxon>
        <taxon>Alphaproteobacteria</taxon>
        <taxon>Sphingomonadales</taxon>
        <taxon>Erythrobacteraceae</taxon>
        <taxon>Tsuneonella</taxon>
    </lineage>
</organism>
<dbReference type="EMBL" id="JAOAMV010000001">
    <property type="protein sequence ID" value="MCT2557797.1"/>
    <property type="molecule type" value="Genomic_DNA"/>
</dbReference>
<protein>
    <submittedName>
        <fullName evidence="5">N-acetyltransferase</fullName>
    </submittedName>
</protein>
<sequence length="169" mass="18047">MSDIFIHASASVDPRATIGSGSRIWINVQVRENAQVGPDCILSKDVYVDHGVHIGSRCKVQNGASLYNGVVLGDDVFIGPYATFTNDRVPRAFNTDWVVTPTRIDNGASIGANATIVCGITIGEFAMVAAGSVVTKDVPPFTLVMGNPARPYARIDRDGNQIEKLNGRS</sequence>
<dbReference type="GO" id="GO:0016746">
    <property type="term" value="F:acyltransferase activity"/>
    <property type="evidence" value="ECO:0007669"/>
    <property type="project" value="UniProtKB-KW"/>
</dbReference>
<dbReference type="RefSeq" id="WP_259960555.1">
    <property type="nucleotide sequence ID" value="NZ_JAOAMV010000001.1"/>
</dbReference>
<dbReference type="PANTHER" id="PTHR43300">
    <property type="entry name" value="ACETYLTRANSFERASE"/>
    <property type="match status" value="1"/>
</dbReference>
<dbReference type="Gene3D" id="2.160.10.10">
    <property type="entry name" value="Hexapeptide repeat proteins"/>
    <property type="match status" value="2"/>
</dbReference>